<keyword evidence="4" id="KW-0539">Nucleus</keyword>
<protein>
    <submittedName>
        <fullName evidence="7 8">DNA-directed RNA polymerase III subunit rpc4 isoform X1</fullName>
    </submittedName>
</protein>
<dbReference type="Proteomes" id="UP001652623">
    <property type="component" value="Chromosome 7"/>
</dbReference>
<evidence type="ECO:0000313" key="9">
    <source>
        <dbReference type="RefSeq" id="XP_060674760.1"/>
    </source>
</evidence>
<dbReference type="PANTHER" id="PTHR13408">
    <property type="entry name" value="DNA-DIRECTED RNA POLYMERASE III"/>
    <property type="match status" value="1"/>
</dbReference>
<dbReference type="RefSeq" id="XP_048335743.1">
    <property type="nucleotide sequence ID" value="XM_048479786.2"/>
</dbReference>
<dbReference type="Pfam" id="PF05132">
    <property type="entry name" value="RNA_pol_Rpc4"/>
    <property type="match status" value="1"/>
</dbReference>
<organism evidence="6 8">
    <name type="scientific">Ziziphus jujuba</name>
    <name type="common">Chinese jujube</name>
    <name type="synonym">Ziziphus sativa</name>
    <dbReference type="NCBI Taxonomy" id="326968"/>
    <lineage>
        <taxon>Eukaryota</taxon>
        <taxon>Viridiplantae</taxon>
        <taxon>Streptophyta</taxon>
        <taxon>Embryophyta</taxon>
        <taxon>Tracheophyta</taxon>
        <taxon>Spermatophyta</taxon>
        <taxon>Magnoliopsida</taxon>
        <taxon>eudicotyledons</taxon>
        <taxon>Gunneridae</taxon>
        <taxon>Pentapetalae</taxon>
        <taxon>rosids</taxon>
        <taxon>fabids</taxon>
        <taxon>Rosales</taxon>
        <taxon>Rhamnaceae</taxon>
        <taxon>Paliureae</taxon>
        <taxon>Ziziphus</taxon>
    </lineage>
</organism>
<feature type="compositionally biased region" description="Polar residues" evidence="5">
    <location>
        <begin position="1"/>
        <end position="10"/>
    </location>
</feature>
<evidence type="ECO:0000256" key="3">
    <source>
        <dbReference type="ARBA" id="ARBA00023163"/>
    </source>
</evidence>
<dbReference type="GeneID" id="107424091"/>
<evidence type="ECO:0000313" key="8">
    <source>
        <dbReference type="RefSeq" id="XP_048335744.1"/>
    </source>
</evidence>
<evidence type="ECO:0000313" key="7">
    <source>
        <dbReference type="RefSeq" id="XP_048335743.1"/>
    </source>
</evidence>
<feature type="compositionally biased region" description="Polar residues" evidence="5">
    <location>
        <begin position="233"/>
        <end position="244"/>
    </location>
</feature>
<keyword evidence="2 7" id="KW-0240">DNA-directed RNA polymerase</keyword>
<feature type="region of interest" description="Disordered" evidence="5">
    <location>
        <begin position="225"/>
        <end position="247"/>
    </location>
</feature>
<keyword evidence="6" id="KW-1185">Reference proteome</keyword>
<gene>
    <name evidence="7 8 9" type="primary">LOC107424091</name>
</gene>
<accession>A0ABM3IUP1</accession>
<dbReference type="GO" id="GO:0000428">
    <property type="term" value="C:DNA-directed RNA polymerase complex"/>
    <property type="evidence" value="ECO:0007669"/>
    <property type="project" value="UniProtKB-KW"/>
</dbReference>
<evidence type="ECO:0000256" key="5">
    <source>
        <dbReference type="SAM" id="MobiDB-lite"/>
    </source>
</evidence>
<sequence length="328" mass="36354">MDPVSFNSDSDAPKKRKFKPKPPPRRVPKPEVKAEVVEDVDDAKQARDLLKRFNEGLMRTKPKVEKKVAATQIAFGYGGASATLKSYGVPRGANDNRLQGSASASNGSTFPLGTREEKEYREPWDYYSYYPVTLPHRKPYSGNPELLNAEEFWADSEIITYNESSTKVAEELDLMVCILTIIDQILNVYSSNILLSVCWQEEIPETSMFFVQLPPTIPSIKQSNIADSKEATESSQPPGSASNKQKSRALGELPEGFMGKMLVYRSGAIKLKLGDTLYDVSSGMDCGFAQDVVAINNAEKHCCIIGELNKRIILTPDVDSILSRMADL</sequence>
<comment type="subcellular location">
    <subcellularLocation>
        <location evidence="1">Nucleus</location>
    </subcellularLocation>
</comment>
<evidence type="ECO:0000256" key="2">
    <source>
        <dbReference type="ARBA" id="ARBA00022478"/>
    </source>
</evidence>
<dbReference type="PANTHER" id="PTHR13408:SF0">
    <property type="entry name" value="DNA-DIRECTED RNA POLYMERASE III SUBUNIT RPC4"/>
    <property type="match status" value="1"/>
</dbReference>
<dbReference type="InterPro" id="IPR007811">
    <property type="entry name" value="RPC4"/>
</dbReference>
<dbReference type="RefSeq" id="XP_060674760.1">
    <property type="nucleotide sequence ID" value="XM_060818777.1"/>
</dbReference>
<evidence type="ECO:0000256" key="1">
    <source>
        <dbReference type="ARBA" id="ARBA00004123"/>
    </source>
</evidence>
<feature type="region of interest" description="Disordered" evidence="5">
    <location>
        <begin position="94"/>
        <end position="114"/>
    </location>
</feature>
<evidence type="ECO:0000256" key="4">
    <source>
        <dbReference type="ARBA" id="ARBA00023242"/>
    </source>
</evidence>
<dbReference type="RefSeq" id="XP_048335744.1">
    <property type="nucleotide sequence ID" value="XM_048479787.2"/>
</dbReference>
<proteinExistence type="predicted"/>
<feature type="region of interest" description="Disordered" evidence="5">
    <location>
        <begin position="1"/>
        <end position="33"/>
    </location>
</feature>
<name>A0ABM3IUP1_ZIZJJ</name>
<feature type="compositionally biased region" description="Basic residues" evidence="5">
    <location>
        <begin position="14"/>
        <end position="27"/>
    </location>
</feature>
<reference evidence="7 8" key="1">
    <citation type="submission" date="2025-05" db="UniProtKB">
        <authorList>
            <consortium name="RefSeq"/>
        </authorList>
    </citation>
    <scope>IDENTIFICATION</scope>
    <source>
        <tissue evidence="7 8">Seedling</tissue>
    </source>
</reference>
<evidence type="ECO:0000313" key="6">
    <source>
        <dbReference type="Proteomes" id="UP001652623"/>
    </source>
</evidence>
<feature type="compositionally biased region" description="Polar residues" evidence="5">
    <location>
        <begin position="96"/>
        <end position="111"/>
    </location>
</feature>
<keyword evidence="3" id="KW-0804">Transcription</keyword>